<organism evidence="6 7">
    <name type="scientific">Filimonas lacunae</name>
    <dbReference type="NCBI Taxonomy" id="477680"/>
    <lineage>
        <taxon>Bacteria</taxon>
        <taxon>Pseudomonadati</taxon>
        <taxon>Bacteroidota</taxon>
        <taxon>Chitinophagia</taxon>
        <taxon>Chitinophagales</taxon>
        <taxon>Chitinophagaceae</taxon>
        <taxon>Filimonas</taxon>
    </lineage>
</organism>
<accession>A0A173MF56</accession>
<dbReference type="EMBL" id="FTOR01000006">
    <property type="protein sequence ID" value="SIT24771.1"/>
    <property type="molecule type" value="Genomic_DNA"/>
</dbReference>
<feature type="binding site" description="distal binding residue" evidence="5">
    <location>
        <position position="69"/>
    </location>
    <ligand>
        <name>heme</name>
        <dbReference type="ChEBI" id="CHEBI:30413"/>
    </ligand>
    <ligandPart>
        <name>Fe</name>
        <dbReference type="ChEBI" id="CHEBI:18248"/>
    </ligandPart>
</feature>
<evidence type="ECO:0000313" key="6">
    <source>
        <dbReference type="EMBL" id="SIT24771.1"/>
    </source>
</evidence>
<dbReference type="STRING" id="477680.SAMN05421788_106186"/>
<dbReference type="InterPro" id="IPR009050">
    <property type="entry name" value="Globin-like_sf"/>
</dbReference>
<evidence type="ECO:0000256" key="2">
    <source>
        <dbReference type="ARBA" id="ARBA00022617"/>
    </source>
</evidence>
<dbReference type="RefSeq" id="WP_076380390.1">
    <property type="nucleotide sequence ID" value="NZ_AP017422.1"/>
</dbReference>
<evidence type="ECO:0000256" key="4">
    <source>
        <dbReference type="ARBA" id="ARBA00023004"/>
    </source>
</evidence>
<keyword evidence="1" id="KW-0813">Transport</keyword>
<evidence type="ECO:0000313" key="7">
    <source>
        <dbReference type="Proteomes" id="UP000186917"/>
    </source>
</evidence>
<dbReference type="KEGG" id="fln:FLA_2141"/>
<keyword evidence="2 5" id="KW-0349">Heme</keyword>
<reference evidence="7" key="1">
    <citation type="submission" date="2017-01" db="EMBL/GenBank/DDBJ databases">
        <authorList>
            <person name="Varghese N."/>
            <person name="Submissions S."/>
        </authorList>
    </citation>
    <scope>NUCLEOTIDE SEQUENCE [LARGE SCALE GENOMIC DNA]</scope>
    <source>
        <strain evidence="7">DSM 21054</strain>
    </source>
</reference>
<dbReference type="SUPFAM" id="SSF46458">
    <property type="entry name" value="Globin-like"/>
    <property type="match status" value="1"/>
</dbReference>
<dbReference type="InterPro" id="IPR001486">
    <property type="entry name" value="Hemoglobin_trunc"/>
</dbReference>
<name>A0A173MF56_9BACT</name>
<evidence type="ECO:0000256" key="3">
    <source>
        <dbReference type="ARBA" id="ARBA00022723"/>
    </source>
</evidence>
<dbReference type="GO" id="GO:0046872">
    <property type="term" value="F:metal ion binding"/>
    <property type="evidence" value="ECO:0007669"/>
    <property type="project" value="UniProtKB-KW"/>
</dbReference>
<dbReference type="Pfam" id="PF01152">
    <property type="entry name" value="Bac_globin"/>
    <property type="match status" value="1"/>
</dbReference>
<dbReference type="Gene3D" id="1.10.490.10">
    <property type="entry name" value="Globins"/>
    <property type="match status" value="1"/>
</dbReference>
<evidence type="ECO:0000256" key="1">
    <source>
        <dbReference type="ARBA" id="ARBA00022448"/>
    </source>
</evidence>
<sequence length="137" mass="15817">MKKDIENSADIQLLVNTFYDKVKEDPNIGFFFSEIIPVNWNTHLPRMYSFWESVLLGEASYKGNPVLKHVEINQKHPLQQAHFGKWLELWKQTIDELFEGPTALCAQKKPEQMIAIMMSKINPISISVLSGNRQNSL</sequence>
<dbReference type="CDD" id="cd08916">
    <property type="entry name" value="TrHb3_P"/>
    <property type="match status" value="1"/>
</dbReference>
<dbReference type="Proteomes" id="UP000186917">
    <property type="component" value="Unassembled WGS sequence"/>
</dbReference>
<dbReference type="GO" id="GO:0019825">
    <property type="term" value="F:oxygen binding"/>
    <property type="evidence" value="ECO:0007669"/>
    <property type="project" value="InterPro"/>
</dbReference>
<keyword evidence="3 5" id="KW-0479">Metal-binding</keyword>
<dbReference type="AlphaFoldDB" id="A0A173MF56"/>
<gene>
    <name evidence="6" type="ORF">SAMN05421788_106186</name>
</gene>
<dbReference type="GO" id="GO:0020037">
    <property type="term" value="F:heme binding"/>
    <property type="evidence" value="ECO:0007669"/>
    <property type="project" value="InterPro"/>
</dbReference>
<dbReference type="InterPro" id="IPR012292">
    <property type="entry name" value="Globin/Proto"/>
</dbReference>
<evidence type="ECO:0000256" key="5">
    <source>
        <dbReference type="PIRSR" id="PIRSR601486-1"/>
    </source>
</evidence>
<dbReference type="OrthoDB" id="25954at2"/>
<keyword evidence="7" id="KW-1185">Reference proteome</keyword>
<proteinExistence type="predicted"/>
<keyword evidence="4 5" id="KW-0408">Iron</keyword>
<protein>
    <submittedName>
        <fullName evidence="6">Hemoglobin</fullName>
    </submittedName>
</protein>